<proteinExistence type="predicted"/>
<keyword evidence="3" id="KW-1185">Reference proteome</keyword>
<organism evidence="2 3">
    <name type="scientific">Diversispora eburnea</name>
    <dbReference type="NCBI Taxonomy" id="1213867"/>
    <lineage>
        <taxon>Eukaryota</taxon>
        <taxon>Fungi</taxon>
        <taxon>Fungi incertae sedis</taxon>
        <taxon>Mucoromycota</taxon>
        <taxon>Glomeromycotina</taxon>
        <taxon>Glomeromycetes</taxon>
        <taxon>Diversisporales</taxon>
        <taxon>Diversisporaceae</taxon>
        <taxon>Diversispora</taxon>
    </lineage>
</organism>
<protein>
    <submittedName>
        <fullName evidence="2">11322_t:CDS:1</fullName>
    </submittedName>
</protein>
<comment type="caution">
    <text evidence="2">The sequence shown here is derived from an EMBL/GenBank/DDBJ whole genome shotgun (WGS) entry which is preliminary data.</text>
</comment>
<dbReference type="OrthoDB" id="409848at2759"/>
<name>A0A9N9B3R7_9GLOM</name>
<evidence type="ECO:0000313" key="3">
    <source>
        <dbReference type="Proteomes" id="UP000789706"/>
    </source>
</evidence>
<feature type="signal peptide" evidence="1">
    <location>
        <begin position="1"/>
        <end position="24"/>
    </location>
</feature>
<dbReference type="PANTHER" id="PTHR38360:SF1">
    <property type="entry name" value="F12P19.7"/>
    <property type="match status" value="1"/>
</dbReference>
<gene>
    <name evidence="2" type="ORF">DEBURN_LOCUS7073</name>
</gene>
<dbReference type="PANTHER" id="PTHR38360">
    <property type="entry name" value="OS03G0120000 PROTEIN"/>
    <property type="match status" value="1"/>
</dbReference>
<evidence type="ECO:0000313" key="2">
    <source>
        <dbReference type="EMBL" id="CAG8550467.1"/>
    </source>
</evidence>
<accession>A0A9N9B3R7</accession>
<keyword evidence="1" id="KW-0732">Signal</keyword>
<sequence length="407" mass="46504">MKNSILNCSLVLFVLCVLVRPVWSGCIDLETQLQISNNDNGFQVTYFDSYKIVKNIRANENYVLYCTSQPPNDTSLPENIKGFFQIPVKNVASLDQTTITYLEILGVESTLKYVADRNSITSPCLQNSSIIQTFNESSGLENVDIVFTTSTSLKGSKYVTISLSDDLSPLSNAEWIKFISVFFNSEKKANNAYSHIESVYNCNTNNLNNIPQDSKMSIAWVSYNFSNSSFTISGKTIIVSDLKDLHNIIDKVDFIIDQTEFSSSNNTFDNWQHIFGYHDITSNIPIFITYRRVFRPQKILNEFGFDDWTEKFLARPDFALLDLISIQYPQYQSSYSKIWLNNFSNEDEPIILTDADCADYNNSTTTSFVESGLAGFGSGIWLLLWARRKYEERFVELKDEPEVQMDK</sequence>
<feature type="chain" id="PRO_5040393233" evidence="1">
    <location>
        <begin position="25"/>
        <end position="407"/>
    </location>
</feature>
<dbReference type="EMBL" id="CAJVPK010000805">
    <property type="protein sequence ID" value="CAG8550467.1"/>
    <property type="molecule type" value="Genomic_DNA"/>
</dbReference>
<dbReference type="AlphaFoldDB" id="A0A9N9B3R7"/>
<dbReference type="Proteomes" id="UP000789706">
    <property type="component" value="Unassembled WGS sequence"/>
</dbReference>
<reference evidence="2" key="1">
    <citation type="submission" date="2021-06" db="EMBL/GenBank/DDBJ databases">
        <authorList>
            <person name="Kallberg Y."/>
            <person name="Tangrot J."/>
            <person name="Rosling A."/>
        </authorList>
    </citation>
    <scope>NUCLEOTIDE SEQUENCE</scope>
    <source>
        <strain evidence="2">AZ414A</strain>
    </source>
</reference>
<evidence type="ECO:0000256" key="1">
    <source>
        <dbReference type="SAM" id="SignalP"/>
    </source>
</evidence>